<dbReference type="Gene3D" id="1.10.1660.10">
    <property type="match status" value="1"/>
</dbReference>
<evidence type="ECO:0000256" key="2">
    <source>
        <dbReference type="ARBA" id="ARBA00023015"/>
    </source>
</evidence>
<organism evidence="6 7">
    <name type="scientific">Caldalkalibacillus horti</name>
    <dbReference type="NCBI Taxonomy" id="77523"/>
    <lineage>
        <taxon>Bacteria</taxon>
        <taxon>Bacillati</taxon>
        <taxon>Bacillota</taxon>
        <taxon>Bacilli</taxon>
        <taxon>Bacillales</taxon>
        <taxon>Bacillaceae</taxon>
        <taxon>Caldalkalibacillus</taxon>
    </lineage>
</organism>
<evidence type="ECO:0000313" key="6">
    <source>
        <dbReference type="EMBL" id="MDQ0164843.1"/>
    </source>
</evidence>
<dbReference type="CDD" id="cd01105">
    <property type="entry name" value="HTH_GlnR-like"/>
    <property type="match status" value="1"/>
</dbReference>
<name>A0ABT9VV22_9BACI</name>
<feature type="domain" description="HTH merR-type" evidence="5">
    <location>
        <begin position="11"/>
        <end position="79"/>
    </location>
</feature>
<dbReference type="PROSITE" id="PS00552">
    <property type="entry name" value="HTH_MERR_1"/>
    <property type="match status" value="1"/>
</dbReference>
<dbReference type="PANTHER" id="PTHR30204">
    <property type="entry name" value="REDOX-CYCLING DRUG-SENSING TRANSCRIPTIONAL ACTIVATOR SOXR"/>
    <property type="match status" value="1"/>
</dbReference>
<dbReference type="Proteomes" id="UP001235840">
    <property type="component" value="Unassembled WGS sequence"/>
</dbReference>
<gene>
    <name evidence="6" type="ORF">J2S11_000743</name>
</gene>
<dbReference type="InterPro" id="IPR000551">
    <property type="entry name" value="MerR-type_HTH_dom"/>
</dbReference>
<dbReference type="PANTHER" id="PTHR30204:SF65">
    <property type="entry name" value="HTH-TYPE TRANSCRIPTIONAL REGULATOR TNRA"/>
    <property type="match status" value="1"/>
</dbReference>
<keyword evidence="2" id="KW-0805">Transcription regulation</keyword>
<accession>A0ABT9VV22</accession>
<keyword evidence="3" id="KW-0238">DNA-binding</keyword>
<dbReference type="Pfam" id="PF13411">
    <property type="entry name" value="MerR_1"/>
    <property type="match status" value="1"/>
</dbReference>
<evidence type="ECO:0000256" key="3">
    <source>
        <dbReference type="ARBA" id="ARBA00023125"/>
    </source>
</evidence>
<dbReference type="PROSITE" id="PS50937">
    <property type="entry name" value="HTH_MERR_2"/>
    <property type="match status" value="1"/>
</dbReference>
<reference evidence="6 7" key="1">
    <citation type="submission" date="2023-07" db="EMBL/GenBank/DDBJ databases">
        <title>Genomic Encyclopedia of Type Strains, Phase IV (KMG-IV): sequencing the most valuable type-strain genomes for metagenomic binning, comparative biology and taxonomic classification.</title>
        <authorList>
            <person name="Goeker M."/>
        </authorList>
    </citation>
    <scope>NUCLEOTIDE SEQUENCE [LARGE SCALE GENOMIC DNA]</scope>
    <source>
        <strain evidence="6 7">DSM 12751</strain>
    </source>
</reference>
<keyword evidence="4" id="KW-0804">Transcription</keyword>
<sequence>MGNEIRRNMSLFPMSIVMKLTDLTARQIRYYEQHQLITPERSEGKQRIFSLNDIDRLLEIKDLIEQGVNLAGIKAIYQLKSDQEAQAVEEVIAKEEVSAVNRDLTDKELRDLLKAELFSGQTRDRISLIQGELSRFFH</sequence>
<dbReference type="SUPFAM" id="SSF46955">
    <property type="entry name" value="Putative DNA-binding domain"/>
    <property type="match status" value="1"/>
</dbReference>
<evidence type="ECO:0000259" key="5">
    <source>
        <dbReference type="PROSITE" id="PS50937"/>
    </source>
</evidence>
<dbReference type="InterPro" id="IPR009061">
    <property type="entry name" value="DNA-bd_dom_put_sf"/>
</dbReference>
<proteinExistence type="predicted"/>
<dbReference type="RefSeq" id="WP_307391049.1">
    <property type="nucleotide sequence ID" value="NZ_BAAADK010000018.1"/>
</dbReference>
<dbReference type="InterPro" id="IPR047057">
    <property type="entry name" value="MerR_fam"/>
</dbReference>
<protein>
    <submittedName>
        <fullName evidence="6">MerR family glutamine synthetase transcriptional repressor</fullName>
    </submittedName>
</protein>
<dbReference type="EMBL" id="JAUSTY010000002">
    <property type="protein sequence ID" value="MDQ0164843.1"/>
    <property type="molecule type" value="Genomic_DNA"/>
</dbReference>
<evidence type="ECO:0000256" key="1">
    <source>
        <dbReference type="ARBA" id="ARBA00022491"/>
    </source>
</evidence>
<evidence type="ECO:0000256" key="4">
    <source>
        <dbReference type="ARBA" id="ARBA00023163"/>
    </source>
</evidence>
<dbReference type="SMART" id="SM00422">
    <property type="entry name" value="HTH_MERR"/>
    <property type="match status" value="1"/>
</dbReference>
<evidence type="ECO:0000313" key="7">
    <source>
        <dbReference type="Proteomes" id="UP001235840"/>
    </source>
</evidence>
<keyword evidence="1" id="KW-0678">Repressor</keyword>
<keyword evidence="7" id="KW-1185">Reference proteome</keyword>
<comment type="caution">
    <text evidence="6">The sequence shown here is derived from an EMBL/GenBank/DDBJ whole genome shotgun (WGS) entry which is preliminary data.</text>
</comment>